<feature type="domain" description="Sugar-binding" evidence="5">
    <location>
        <begin position="65"/>
        <end position="317"/>
    </location>
</feature>
<organism evidence="6 7">
    <name type="scientific">Brachybacterium alimentarium</name>
    <dbReference type="NCBI Taxonomy" id="47845"/>
    <lineage>
        <taxon>Bacteria</taxon>
        <taxon>Bacillati</taxon>
        <taxon>Actinomycetota</taxon>
        <taxon>Actinomycetes</taxon>
        <taxon>Micrococcales</taxon>
        <taxon>Dermabacteraceae</taxon>
        <taxon>Brachybacterium</taxon>
    </lineage>
</organism>
<dbReference type="GeneID" id="95327245"/>
<evidence type="ECO:0000256" key="3">
    <source>
        <dbReference type="ARBA" id="ARBA00023125"/>
    </source>
</evidence>
<keyword evidence="7" id="KW-1185">Reference proteome</keyword>
<accession>A0A2A3YJC8</accession>
<reference evidence="6 7" key="1">
    <citation type="journal article" date="2017" name="Elife">
        <title>Extensive horizontal gene transfer in cheese-associated bacteria.</title>
        <authorList>
            <person name="Bonham K.S."/>
            <person name="Wolfe B.E."/>
            <person name="Dutton R.J."/>
        </authorList>
    </citation>
    <scope>NUCLEOTIDE SEQUENCE [LARGE SCALE GENOMIC DNA]</scope>
    <source>
        <strain evidence="6 7">341_9</strain>
    </source>
</reference>
<dbReference type="PANTHER" id="PTHR34294:SF1">
    <property type="entry name" value="TRANSCRIPTIONAL REGULATOR LSRR"/>
    <property type="match status" value="1"/>
</dbReference>
<dbReference type="SUPFAM" id="SSF100950">
    <property type="entry name" value="NagB/RpiA/CoA transferase-like"/>
    <property type="match status" value="1"/>
</dbReference>
<name>A0A2A3YJC8_9MICO</name>
<dbReference type="Proteomes" id="UP000218598">
    <property type="component" value="Unassembled WGS sequence"/>
</dbReference>
<evidence type="ECO:0000256" key="2">
    <source>
        <dbReference type="ARBA" id="ARBA00023015"/>
    </source>
</evidence>
<evidence type="ECO:0000256" key="4">
    <source>
        <dbReference type="ARBA" id="ARBA00023163"/>
    </source>
</evidence>
<dbReference type="InterPro" id="IPR037171">
    <property type="entry name" value="NagB/RpiA_transferase-like"/>
</dbReference>
<dbReference type="Gene3D" id="3.40.50.1360">
    <property type="match status" value="1"/>
</dbReference>
<dbReference type="Pfam" id="PF04198">
    <property type="entry name" value="Sugar-bind"/>
    <property type="match status" value="1"/>
</dbReference>
<sequence length="319" mass="34447">MTAESRLDALYEAARMYYGEQQTMEAIAAAQGVSRSTVSRMLRDARDAGLVQISLRPPGAHRVEELRRRIARQYGVRVHMVPVGSGYGERERLQSVAETGAEVLDGMLEPGMTVGMAWGTTLAALVRSLHPRPVPGLRIVQLNGAINTEGSGLTYVSTVLARAATLWDATVHHFPVPAFFDYAATRDAMWRERSVHRVLEAQQQCTLAVFSVGAFDAEVPSHVYTNNYLTGADLRSLRADGAVGDVCTVFLRADGTFRDIGMNARCSGPDPSQLARIPHRLLLAAGSRKALPLRAALRAGVATDVVVDEVTAASVLALP</sequence>
<comment type="caution">
    <text evidence="6">The sequence shown here is derived from an EMBL/GenBank/DDBJ whole genome shotgun (WGS) entry which is preliminary data.</text>
</comment>
<proteinExistence type="inferred from homology"/>
<keyword evidence="3" id="KW-0238">DNA-binding</keyword>
<dbReference type="Gene3D" id="1.10.10.60">
    <property type="entry name" value="Homeodomain-like"/>
    <property type="match status" value="1"/>
</dbReference>
<keyword evidence="4" id="KW-0804">Transcription</keyword>
<dbReference type="AlphaFoldDB" id="A0A2A3YJC8"/>
<dbReference type="PANTHER" id="PTHR34294">
    <property type="entry name" value="TRANSCRIPTIONAL REGULATOR-RELATED"/>
    <property type="match status" value="1"/>
</dbReference>
<protein>
    <submittedName>
        <fullName evidence="6">Transcriptional regulator</fullName>
    </submittedName>
</protein>
<dbReference type="OrthoDB" id="186585at2"/>
<evidence type="ECO:0000256" key="1">
    <source>
        <dbReference type="ARBA" id="ARBA00010466"/>
    </source>
</evidence>
<dbReference type="EMBL" id="NRGR01000015">
    <property type="protein sequence ID" value="PCC39410.1"/>
    <property type="molecule type" value="Genomic_DNA"/>
</dbReference>
<evidence type="ECO:0000313" key="6">
    <source>
        <dbReference type="EMBL" id="PCC39410.1"/>
    </source>
</evidence>
<dbReference type="InterPro" id="IPR007324">
    <property type="entry name" value="Sugar-bd_dom_put"/>
</dbReference>
<evidence type="ECO:0000313" key="7">
    <source>
        <dbReference type="Proteomes" id="UP000218598"/>
    </source>
</evidence>
<evidence type="ECO:0000259" key="5">
    <source>
        <dbReference type="Pfam" id="PF04198"/>
    </source>
</evidence>
<dbReference type="RefSeq" id="WP_096164623.1">
    <property type="nucleotide sequence ID" value="NZ_BAAAIQ010000055.1"/>
</dbReference>
<keyword evidence="2" id="KW-0805">Transcription regulation</keyword>
<dbReference type="GO" id="GO:0030246">
    <property type="term" value="F:carbohydrate binding"/>
    <property type="evidence" value="ECO:0007669"/>
    <property type="project" value="InterPro"/>
</dbReference>
<gene>
    <name evidence="6" type="ORF">CIK66_09125</name>
</gene>
<comment type="similarity">
    <text evidence="1">Belongs to the SorC transcriptional regulatory family.</text>
</comment>
<dbReference type="GO" id="GO:0003677">
    <property type="term" value="F:DNA binding"/>
    <property type="evidence" value="ECO:0007669"/>
    <property type="project" value="UniProtKB-KW"/>
</dbReference>
<dbReference type="InterPro" id="IPR051054">
    <property type="entry name" value="SorC_transcr_regulators"/>
</dbReference>